<dbReference type="Proteomes" id="UP000002875">
    <property type="component" value="Plasmid pEMTOL01"/>
</dbReference>
<accession>A0ABM5N7U4</accession>
<feature type="domain" description="MobA/VirD2-like nuclease" evidence="1">
    <location>
        <begin position="47"/>
        <end position="159"/>
    </location>
</feature>
<proteinExistence type="predicted"/>
<dbReference type="EMBL" id="CP002962">
    <property type="protein sequence ID" value="AFK05577.1"/>
    <property type="molecule type" value="Genomic_DNA"/>
</dbReference>
<protein>
    <submittedName>
        <fullName evidence="2">Relaxase/mobilization nuclease family protein</fullName>
    </submittedName>
</protein>
<evidence type="ECO:0000313" key="3">
    <source>
        <dbReference type="Proteomes" id="UP000002875"/>
    </source>
</evidence>
<keyword evidence="2" id="KW-0614">Plasmid</keyword>
<sequence>MIGKTTTGGNIRGLLNYCYFENSTSKKKNIRGEYIFSQNLQVKKDFNGELNLSDIATQFTEVAVLNPNCKQSFWHQSFSFPKEENPSNNLLEKIIVDFSLEFGFYEKQMIAFRHYDKEHHHFHIIASRVNLDGGKAVKTSNNFIKTHQFCRKMEEKYGLKPLEAQRQNLIDGKTKELKNQYSVFLRVLIDENLHKIKSVDELEKILNQNGVSVEKGRGITFILPDKRIRIKGSDLGKPYSLGNLEKRIKGTFENEQLENSELAKLKQVIDKVLIHTKSFDELKSKLAENQYQIYMIAKVGRRELKFVKDDFNHKYILGSDLGQTYSYENMLSKLKENNPKSFESNFDKPFLADLLATARGNHQAEIDLAKIDQSLSKNRGEVGIKLKNTKAKGFKK</sequence>
<organism evidence="2 3">
    <name type="scientific">Emticicia oligotrophica (strain DSM 17448 / CIP 109782 / MTCC 6937 / GPTSA100-15)</name>
    <dbReference type="NCBI Taxonomy" id="929562"/>
    <lineage>
        <taxon>Bacteria</taxon>
        <taxon>Pseudomonadati</taxon>
        <taxon>Bacteroidota</taxon>
        <taxon>Cytophagia</taxon>
        <taxon>Cytophagales</taxon>
        <taxon>Leadbetterellaceae</taxon>
        <taxon>Emticicia</taxon>
    </lineage>
</organism>
<gene>
    <name evidence="2" type="ordered locus">Emtol_0310</name>
</gene>
<evidence type="ECO:0000313" key="2">
    <source>
        <dbReference type="EMBL" id="AFK05577.1"/>
    </source>
</evidence>
<dbReference type="Pfam" id="PF03432">
    <property type="entry name" value="Relaxase"/>
    <property type="match status" value="1"/>
</dbReference>
<evidence type="ECO:0000259" key="1">
    <source>
        <dbReference type="Pfam" id="PF03432"/>
    </source>
</evidence>
<dbReference type="InterPro" id="IPR005094">
    <property type="entry name" value="Endonuclease_MobA/VirD2"/>
</dbReference>
<geneLocation type="plasmid" evidence="2 3">
    <name>pEMTOL01</name>
</geneLocation>
<reference evidence="2 3" key="1">
    <citation type="submission" date="2011-07" db="EMBL/GenBank/DDBJ databases">
        <title>The complete genome of plasmid 1 of Emticicia oligotrophica DSM 17448.</title>
        <authorList>
            <consortium name="US DOE Joint Genome Institute (JGI-PGF)"/>
            <person name="Lucas S."/>
            <person name="Han J."/>
            <person name="Lapidus A."/>
            <person name="Bruce D."/>
            <person name="Goodwin L."/>
            <person name="Pitluck S."/>
            <person name="Peters L."/>
            <person name="Kyrpides N."/>
            <person name="Mavromatis K."/>
            <person name="Ivanova N."/>
            <person name="Ovchinnikova G."/>
            <person name="Teshima H."/>
            <person name="Detter J.C."/>
            <person name="Tapia R."/>
            <person name="Han C."/>
            <person name="Land M."/>
            <person name="Hauser L."/>
            <person name="Markowitz V."/>
            <person name="Cheng J.-F."/>
            <person name="Hugenholtz P."/>
            <person name="Woyke T."/>
            <person name="Wu D."/>
            <person name="Tindall B."/>
            <person name="Pomrenke H."/>
            <person name="Brambilla E."/>
            <person name="Klenk H.-P."/>
            <person name="Eisen J.A."/>
        </authorList>
    </citation>
    <scope>NUCLEOTIDE SEQUENCE [LARGE SCALE GENOMIC DNA]</scope>
    <source>
        <strain evidence="3">DSM 17448 / GPTSA100-15</strain>
        <plasmid evidence="2 3">pEMTOL01</plasmid>
    </source>
</reference>
<name>A0ABM5N7U4_EMTOG</name>
<dbReference type="RefSeq" id="WP_015026323.1">
    <property type="nucleotide sequence ID" value="NC_018742.1"/>
</dbReference>
<keyword evidence="3" id="KW-1185">Reference proteome</keyword>